<dbReference type="RefSeq" id="WP_196195643.1">
    <property type="nucleotide sequence ID" value="NZ_JADPRT010000008.1"/>
</dbReference>
<name>A0A931FFN8_9ACTN</name>
<organism evidence="2 3">
    <name type="scientific">Streptacidiphilus fuscans</name>
    <dbReference type="NCBI Taxonomy" id="2789292"/>
    <lineage>
        <taxon>Bacteria</taxon>
        <taxon>Bacillati</taxon>
        <taxon>Actinomycetota</taxon>
        <taxon>Actinomycetes</taxon>
        <taxon>Kitasatosporales</taxon>
        <taxon>Streptomycetaceae</taxon>
        <taxon>Streptacidiphilus</taxon>
    </lineage>
</organism>
<dbReference type="EMBL" id="JADPRT010000008">
    <property type="protein sequence ID" value="MBF9070475.1"/>
    <property type="molecule type" value="Genomic_DNA"/>
</dbReference>
<gene>
    <name evidence="2" type="ORF">I2501_20835</name>
</gene>
<evidence type="ECO:0000313" key="3">
    <source>
        <dbReference type="Proteomes" id="UP000657385"/>
    </source>
</evidence>
<protein>
    <submittedName>
        <fullName evidence="2">Uncharacterized protein</fullName>
    </submittedName>
</protein>
<comment type="caution">
    <text evidence="2">The sequence shown here is derived from an EMBL/GenBank/DDBJ whole genome shotgun (WGS) entry which is preliminary data.</text>
</comment>
<keyword evidence="3" id="KW-1185">Reference proteome</keyword>
<dbReference type="AlphaFoldDB" id="A0A931FFN8"/>
<feature type="compositionally biased region" description="Basic and acidic residues" evidence="1">
    <location>
        <begin position="176"/>
        <end position="188"/>
    </location>
</feature>
<reference evidence="2" key="1">
    <citation type="submission" date="2020-11" db="EMBL/GenBank/DDBJ databases">
        <title>Isolation and identification of active actinomycetes.</title>
        <authorList>
            <person name="Yu B."/>
        </authorList>
    </citation>
    <scope>NUCLEOTIDE SEQUENCE</scope>
    <source>
        <strain evidence="2">NEAU-YB345</strain>
    </source>
</reference>
<proteinExistence type="predicted"/>
<feature type="region of interest" description="Disordered" evidence="1">
    <location>
        <begin position="140"/>
        <end position="188"/>
    </location>
</feature>
<feature type="compositionally biased region" description="Basic and acidic residues" evidence="1">
    <location>
        <begin position="141"/>
        <end position="159"/>
    </location>
</feature>
<evidence type="ECO:0000256" key="1">
    <source>
        <dbReference type="SAM" id="MobiDB-lite"/>
    </source>
</evidence>
<accession>A0A931FFN8</accession>
<evidence type="ECO:0000313" key="2">
    <source>
        <dbReference type="EMBL" id="MBF9070475.1"/>
    </source>
</evidence>
<sequence>MTDHYQVDINALNDTAKGLNDTITELKTLGFDGEATEGRGFGNIDVSAGQMGHDALHQAFSGFCDRWGWGVRTLVQDGNTFAGKLGLSAGAYYEQEQYVKGLMKDAVTAAVSDPHLSDQQAEQMSLAQIAQANTPDYSAKSFEKAAKDAKTTWENEGKDFANSSPLVNPVGAAESNLKDIESVPGELK</sequence>
<dbReference type="Proteomes" id="UP000657385">
    <property type="component" value="Unassembled WGS sequence"/>
</dbReference>